<keyword evidence="2" id="KW-1133">Transmembrane helix</keyword>
<dbReference type="Pfam" id="PF00565">
    <property type="entry name" value="SNase"/>
    <property type="match status" value="1"/>
</dbReference>
<evidence type="ECO:0000256" key="2">
    <source>
        <dbReference type="SAM" id="Phobius"/>
    </source>
</evidence>
<keyword evidence="5" id="KW-1185">Reference proteome</keyword>
<proteinExistence type="predicted"/>
<dbReference type="HOGENOM" id="CLU_046484_3_0_11"/>
<organism evidence="4 5">
    <name type="scientific">Saccharopolyspora erythraea (strain ATCC 11635 / DSM 40517 / JCM 4748 / NBRC 13426 / NCIMB 8594 / NRRL 2338)</name>
    <dbReference type="NCBI Taxonomy" id="405948"/>
    <lineage>
        <taxon>Bacteria</taxon>
        <taxon>Bacillati</taxon>
        <taxon>Actinomycetota</taxon>
        <taxon>Actinomycetes</taxon>
        <taxon>Pseudonocardiales</taxon>
        <taxon>Pseudonocardiaceae</taxon>
        <taxon>Saccharopolyspora</taxon>
    </lineage>
</organism>
<accession>A4FF74</accession>
<feature type="region of interest" description="Disordered" evidence="1">
    <location>
        <begin position="203"/>
        <end position="244"/>
    </location>
</feature>
<dbReference type="AlphaFoldDB" id="A4FF74"/>
<feature type="region of interest" description="Disordered" evidence="1">
    <location>
        <begin position="256"/>
        <end position="281"/>
    </location>
</feature>
<reference evidence="4 5" key="1">
    <citation type="journal article" date="2007" name="Nat. Biotechnol.">
        <title>Complete genome sequence of the erythromycin-producing bacterium Saccharopolyspora erythraea NRRL23338.</title>
        <authorList>
            <person name="Oliynyk M."/>
            <person name="Samborskyy M."/>
            <person name="Lester J.B."/>
            <person name="Mironenko T."/>
            <person name="Scott N."/>
            <person name="Dickens S."/>
            <person name="Haydock S.F."/>
            <person name="Leadlay P.F."/>
        </authorList>
    </citation>
    <scope>NUCLEOTIDE SEQUENCE [LARGE SCALE GENOMIC DNA]</scope>
    <source>
        <strain evidence="5">ATCC 11635 / DSM 40517 / JCM 4748 / NBRC 13426 / NCIMB 8594 / NRRL 2338</strain>
    </source>
</reference>
<feature type="compositionally biased region" description="Basic and acidic residues" evidence="1">
    <location>
        <begin position="270"/>
        <end position="281"/>
    </location>
</feature>
<dbReference type="STRING" id="405948.SACE_3424"/>
<dbReference type="Proteomes" id="UP000006728">
    <property type="component" value="Chromosome"/>
</dbReference>
<evidence type="ECO:0000259" key="3">
    <source>
        <dbReference type="PROSITE" id="PS50830"/>
    </source>
</evidence>
<dbReference type="Pfam" id="PF05901">
    <property type="entry name" value="Excalibur"/>
    <property type="match status" value="1"/>
</dbReference>
<evidence type="ECO:0000256" key="1">
    <source>
        <dbReference type="SAM" id="MobiDB-lite"/>
    </source>
</evidence>
<gene>
    <name evidence="4" type="ordered locus">SACE_3424</name>
</gene>
<dbReference type="eggNOG" id="COG1525">
    <property type="taxonomic scope" value="Bacteria"/>
</dbReference>
<keyword evidence="2" id="KW-0812">Transmembrane</keyword>
<dbReference type="PROSITE" id="PS50830">
    <property type="entry name" value="TNASE_3"/>
    <property type="match status" value="1"/>
</dbReference>
<dbReference type="SMART" id="SM00318">
    <property type="entry name" value="SNc"/>
    <property type="match status" value="1"/>
</dbReference>
<name>A4FF74_SACEN</name>
<feature type="domain" description="TNase-like" evidence="3">
    <location>
        <begin position="74"/>
        <end position="209"/>
    </location>
</feature>
<evidence type="ECO:0000313" key="4">
    <source>
        <dbReference type="EMBL" id="CAM02699.1"/>
    </source>
</evidence>
<dbReference type="InterPro" id="IPR035437">
    <property type="entry name" value="SNase_OB-fold_sf"/>
</dbReference>
<protein>
    <recommendedName>
        <fullName evidence="3">TNase-like domain-containing protein</fullName>
    </recommendedName>
</protein>
<dbReference type="OrthoDB" id="4337778at2"/>
<dbReference type="InterPro" id="IPR016071">
    <property type="entry name" value="Staphylococal_nuclease_OB-fold"/>
</dbReference>
<dbReference type="SUPFAM" id="SSF50199">
    <property type="entry name" value="Staphylococcal nuclease"/>
    <property type="match status" value="1"/>
</dbReference>
<dbReference type="RefSeq" id="WP_011874031.1">
    <property type="nucleotide sequence ID" value="NC_009142.1"/>
</dbReference>
<dbReference type="KEGG" id="sen:SACE_3424"/>
<dbReference type="SMART" id="SM00894">
    <property type="entry name" value="Excalibur"/>
    <property type="match status" value="1"/>
</dbReference>
<feature type="region of interest" description="Disordered" evidence="1">
    <location>
        <begin position="54"/>
        <end position="76"/>
    </location>
</feature>
<dbReference type="InterPro" id="IPR008613">
    <property type="entry name" value="Excalibur_Ca-bd_domain"/>
</dbReference>
<dbReference type="Gene3D" id="2.40.50.90">
    <property type="match status" value="1"/>
</dbReference>
<feature type="transmembrane region" description="Helical" evidence="2">
    <location>
        <begin position="21"/>
        <end position="44"/>
    </location>
</feature>
<sequence length="281" mass="29178">MLRSKMQRGETPHDPRALRGLLLSVIALVICAIWFFGFVVHAALNPVPANRATPPPAVQPPTASTTSAAPPPPAPDVVTVSEVIDGDTFRAHGPDGRDRLVRVLGIDAPDLGRGTPLADCVAGRARQFAVDTLAARVTLVAVPGQPDRDADGRELRYVTLADGRDYSVAVAEAGHATVSYPSSADSSKIAAISQAALRGAGPRTSLWSECAPSPPPPPAPPPPPPAPLVPPEPVPEDDSDSTSAYYANCTEARNAGASPLYAGEPGYRPGLDRDKDGVACE</sequence>
<keyword evidence="2" id="KW-0472">Membrane</keyword>
<feature type="compositionally biased region" description="Pro residues" evidence="1">
    <location>
        <begin position="212"/>
        <end position="233"/>
    </location>
</feature>
<dbReference type="EMBL" id="AM420293">
    <property type="protein sequence ID" value="CAM02699.1"/>
    <property type="molecule type" value="Genomic_DNA"/>
</dbReference>
<evidence type="ECO:0000313" key="5">
    <source>
        <dbReference type="Proteomes" id="UP000006728"/>
    </source>
</evidence>